<dbReference type="GO" id="GO:1990904">
    <property type="term" value="C:ribonucleoprotein complex"/>
    <property type="evidence" value="ECO:0007669"/>
    <property type="project" value="UniProtKB-KW"/>
</dbReference>
<dbReference type="EMBL" id="CAUOFW020010390">
    <property type="protein sequence ID" value="CAK9188322.1"/>
    <property type="molecule type" value="Genomic_DNA"/>
</dbReference>
<evidence type="ECO:0000256" key="2">
    <source>
        <dbReference type="ARBA" id="ARBA00022980"/>
    </source>
</evidence>
<dbReference type="AlphaFoldDB" id="A0ABC8V546"/>
<dbReference type="SUPFAM" id="SSF52080">
    <property type="entry name" value="Ribosomal proteins L15p and L18e"/>
    <property type="match status" value="1"/>
</dbReference>
<sequence length="125" mass="14703">MAELVQGFARRRQHQWCVLEERKTELLLEVSFRNKFFYPTININKLWLMVPQDMKDKANQSNVPMIDVTQFGYVKVLGKGVLPSDQPMVVKVSSFPRLSKRNLRRLVVLWFSPLRSSLLLFDFVC</sequence>
<evidence type="ECO:0000256" key="3">
    <source>
        <dbReference type="ARBA" id="ARBA00023274"/>
    </source>
</evidence>
<comment type="similarity">
    <text evidence="1">Belongs to the universal ribosomal protein uL15 family.</text>
</comment>
<evidence type="ECO:0000313" key="5">
    <source>
        <dbReference type="EMBL" id="CAK9188322.1"/>
    </source>
</evidence>
<dbReference type="GO" id="GO:0003729">
    <property type="term" value="F:mRNA binding"/>
    <property type="evidence" value="ECO:0007669"/>
    <property type="project" value="UniProtKB-ARBA"/>
</dbReference>
<dbReference type="GO" id="GO:0005840">
    <property type="term" value="C:ribosome"/>
    <property type="evidence" value="ECO:0007669"/>
    <property type="project" value="UniProtKB-KW"/>
</dbReference>
<name>A0ABC8V546_9AQUA</name>
<dbReference type="PANTHER" id="PTHR11721:SF3">
    <property type="entry name" value="LARGE RIBOSOMAL SUBUNIT PROTEIN UL15"/>
    <property type="match status" value="1"/>
</dbReference>
<evidence type="ECO:0000313" key="6">
    <source>
        <dbReference type="Proteomes" id="UP001642360"/>
    </source>
</evidence>
<dbReference type="InterPro" id="IPR021131">
    <property type="entry name" value="Ribosomal_uL15/eL18"/>
</dbReference>
<evidence type="ECO:0000259" key="4">
    <source>
        <dbReference type="Pfam" id="PF00828"/>
    </source>
</evidence>
<feature type="domain" description="Large ribosomal subunit protein uL15/eL18" evidence="4">
    <location>
        <begin position="40"/>
        <end position="96"/>
    </location>
</feature>
<keyword evidence="2" id="KW-0689">Ribosomal protein</keyword>
<keyword evidence="3" id="KW-0687">Ribonucleoprotein</keyword>
<comment type="caution">
    <text evidence="5">The sequence shown here is derived from an EMBL/GenBank/DDBJ whole genome shotgun (WGS) entry which is preliminary data.</text>
</comment>
<dbReference type="InterPro" id="IPR036227">
    <property type="entry name" value="Ribosomal_uL15/eL18_sf"/>
</dbReference>
<organism evidence="5 6">
    <name type="scientific">Ilex paraguariensis</name>
    <name type="common">yerba mate</name>
    <dbReference type="NCBI Taxonomy" id="185542"/>
    <lineage>
        <taxon>Eukaryota</taxon>
        <taxon>Viridiplantae</taxon>
        <taxon>Streptophyta</taxon>
        <taxon>Embryophyta</taxon>
        <taxon>Tracheophyta</taxon>
        <taxon>Spermatophyta</taxon>
        <taxon>Magnoliopsida</taxon>
        <taxon>eudicotyledons</taxon>
        <taxon>Gunneridae</taxon>
        <taxon>Pentapetalae</taxon>
        <taxon>asterids</taxon>
        <taxon>campanulids</taxon>
        <taxon>Aquifoliales</taxon>
        <taxon>Aquifoliaceae</taxon>
        <taxon>Ilex</taxon>
    </lineage>
</organism>
<reference evidence="5 6" key="1">
    <citation type="submission" date="2024-02" db="EMBL/GenBank/DDBJ databases">
        <authorList>
            <person name="Vignale AGUSTIN F."/>
            <person name="Sosa J E."/>
            <person name="Modenutti C."/>
        </authorList>
    </citation>
    <scope>NUCLEOTIDE SEQUENCE [LARGE SCALE GENOMIC DNA]</scope>
</reference>
<keyword evidence="6" id="KW-1185">Reference proteome</keyword>
<proteinExistence type="inferred from homology"/>
<dbReference type="Gene3D" id="3.100.10.10">
    <property type="match status" value="1"/>
</dbReference>
<protein>
    <recommendedName>
        <fullName evidence="4">Large ribosomal subunit protein uL15/eL18 domain-containing protein</fullName>
    </recommendedName>
</protein>
<dbReference type="Pfam" id="PF00828">
    <property type="entry name" value="Ribosomal_L27A"/>
    <property type="match status" value="1"/>
</dbReference>
<dbReference type="Proteomes" id="UP001642360">
    <property type="component" value="Unassembled WGS sequence"/>
</dbReference>
<dbReference type="PANTHER" id="PTHR11721">
    <property type="entry name" value="60S RIBOSOMAL PROTEIN L27A"/>
    <property type="match status" value="1"/>
</dbReference>
<accession>A0ABC8V546</accession>
<evidence type="ECO:0000256" key="1">
    <source>
        <dbReference type="ARBA" id="ARBA00007320"/>
    </source>
</evidence>
<gene>
    <name evidence="5" type="ORF">ILEXP_LOCUS58986</name>
</gene>